<dbReference type="EMBL" id="CP031417">
    <property type="protein sequence ID" value="AXK83329.1"/>
    <property type="molecule type" value="Genomic_DNA"/>
</dbReference>
<dbReference type="Proteomes" id="UP000254889">
    <property type="component" value="Chromosome"/>
</dbReference>
<proteinExistence type="predicted"/>
<keyword evidence="2" id="KW-1185">Reference proteome</keyword>
<gene>
    <name evidence="1" type="ORF">DW352_24080</name>
</gene>
<accession>A0A346A2D2</accession>
<evidence type="ECO:0000313" key="1">
    <source>
        <dbReference type="EMBL" id="AXK83329.1"/>
    </source>
</evidence>
<reference evidence="1 2" key="1">
    <citation type="submission" date="2018-07" db="EMBL/GenBank/DDBJ databases">
        <authorList>
            <person name="Quirk P.G."/>
            <person name="Krulwich T.A."/>
        </authorList>
    </citation>
    <scope>NUCLEOTIDE SEQUENCE [LARGE SCALE GENOMIC DNA]</scope>
    <source>
        <strain evidence="1 2">CC-BB4</strain>
    </source>
</reference>
<name>A0A346A2D2_9HYPH</name>
<sequence>MSLRRVWPASLRESAGRARVKGWMGWAIIRRAGDAMYDGVSPWPVGWVERSETLRDGMETKAMGL</sequence>
<protein>
    <submittedName>
        <fullName evidence="1">Uncharacterized protein</fullName>
    </submittedName>
</protein>
<dbReference type="AlphaFoldDB" id="A0A346A2D2"/>
<evidence type="ECO:0000313" key="2">
    <source>
        <dbReference type="Proteomes" id="UP000254889"/>
    </source>
</evidence>
<dbReference type="KEGG" id="ptaw:DW352_24080"/>
<organism evidence="1 2">
    <name type="scientific">Pseudolabrys taiwanensis</name>
    <dbReference type="NCBI Taxonomy" id="331696"/>
    <lineage>
        <taxon>Bacteria</taxon>
        <taxon>Pseudomonadati</taxon>
        <taxon>Pseudomonadota</taxon>
        <taxon>Alphaproteobacteria</taxon>
        <taxon>Hyphomicrobiales</taxon>
        <taxon>Xanthobacteraceae</taxon>
        <taxon>Pseudolabrys</taxon>
    </lineage>
</organism>